<name>A0ABN1UA13_9ACTN</name>
<dbReference type="EMBL" id="BAAALD010000166">
    <property type="protein sequence ID" value="GAA1126980.1"/>
    <property type="molecule type" value="Genomic_DNA"/>
</dbReference>
<keyword evidence="5" id="KW-1185">Reference proteome</keyword>
<proteinExistence type="inferred from homology"/>
<evidence type="ECO:0000256" key="2">
    <source>
        <dbReference type="ARBA" id="ARBA00035108"/>
    </source>
</evidence>
<gene>
    <name evidence="4" type="ORF">GCM10009663_76360</name>
</gene>
<keyword evidence="1" id="KW-0304">Gas vesicle</keyword>
<comment type="caution">
    <text evidence="4">The sequence shown here is derived from an EMBL/GenBank/DDBJ whole genome shotgun (WGS) entry which is preliminary data.</text>
</comment>
<dbReference type="PANTHER" id="PTHR36852:SF1">
    <property type="entry name" value="PROTEIN GVPL 2"/>
    <property type="match status" value="1"/>
</dbReference>
<evidence type="ECO:0000256" key="1">
    <source>
        <dbReference type="ARBA" id="ARBA00022987"/>
    </source>
</evidence>
<dbReference type="Proteomes" id="UP001499987">
    <property type="component" value="Unassembled WGS sequence"/>
</dbReference>
<sequence>MTARAGTGNGRGGVPARACYVYGIVPAGTRTPDDLRGVTDPPARIGVVGRGRVAAVVSEVPVDRPLGTAADLRAHAGVLDTLAARHTAVLPIRFGAVVRDSHAVEEDLLAPYEEEFHAALEELAGHAQFTVHCDYREEELLRDIVADRADIARLREDVATQGEAAGHYLRVRLGELIADEIAARRDEDATVLADSLARHATAVAPARSGPAEQRFSAAFLVRETERAAFEQAAEGLARRWAGRLRVRLLGPLAPYDFAAAFTEAAEGIG</sequence>
<evidence type="ECO:0000256" key="3">
    <source>
        <dbReference type="ARBA" id="ARBA00035643"/>
    </source>
</evidence>
<dbReference type="RefSeq" id="WP_344628375.1">
    <property type="nucleotide sequence ID" value="NZ_BAAALD010000166.1"/>
</dbReference>
<accession>A0ABN1UA13</accession>
<organism evidence="4 5">
    <name type="scientific">Kitasatospora arboriphila</name>
    <dbReference type="NCBI Taxonomy" id="258052"/>
    <lineage>
        <taxon>Bacteria</taxon>
        <taxon>Bacillati</taxon>
        <taxon>Actinomycetota</taxon>
        <taxon>Actinomycetes</taxon>
        <taxon>Kitasatosporales</taxon>
        <taxon>Streptomycetaceae</taxon>
        <taxon>Kitasatospora</taxon>
    </lineage>
</organism>
<comment type="similarity">
    <text evidence="3">Belongs to the gas vesicle GvpF/GvpL family.</text>
</comment>
<comment type="subcellular location">
    <subcellularLocation>
        <location evidence="2">Gas vesicle</location>
    </subcellularLocation>
</comment>
<dbReference type="InterPro" id="IPR009430">
    <property type="entry name" value="GvpL/GvpF"/>
</dbReference>
<reference evidence="4 5" key="1">
    <citation type="journal article" date="2019" name="Int. J. Syst. Evol. Microbiol.">
        <title>The Global Catalogue of Microorganisms (GCM) 10K type strain sequencing project: providing services to taxonomists for standard genome sequencing and annotation.</title>
        <authorList>
            <consortium name="The Broad Institute Genomics Platform"/>
            <consortium name="The Broad Institute Genome Sequencing Center for Infectious Disease"/>
            <person name="Wu L."/>
            <person name="Ma J."/>
        </authorList>
    </citation>
    <scope>NUCLEOTIDE SEQUENCE [LARGE SCALE GENOMIC DNA]</scope>
    <source>
        <strain evidence="4 5">JCM 13002</strain>
    </source>
</reference>
<dbReference type="Pfam" id="PF06386">
    <property type="entry name" value="GvpL_GvpF"/>
    <property type="match status" value="1"/>
</dbReference>
<dbReference type="PANTHER" id="PTHR36852">
    <property type="entry name" value="PROTEIN GVPL 2"/>
    <property type="match status" value="1"/>
</dbReference>
<evidence type="ECO:0000313" key="5">
    <source>
        <dbReference type="Proteomes" id="UP001499987"/>
    </source>
</evidence>
<protein>
    <submittedName>
        <fullName evidence="4">GvpL/GvpF family gas vesicle protein</fullName>
    </submittedName>
</protein>
<evidence type="ECO:0000313" key="4">
    <source>
        <dbReference type="EMBL" id="GAA1126980.1"/>
    </source>
</evidence>